<gene>
    <name evidence="3" type="ORF">SDC9_144762</name>
</gene>
<dbReference type="InterPro" id="IPR000387">
    <property type="entry name" value="Tyr_Pase_dom"/>
</dbReference>
<dbReference type="InterPro" id="IPR029021">
    <property type="entry name" value="Prot-tyrosine_phosphatase-like"/>
</dbReference>
<organism evidence="3">
    <name type="scientific">bioreactor metagenome</name>
    <dbReference type="NCBI Taxonomy" id="1076179"/>
    <lineage>
        <taxon>unclassified sequences</taxon>
        <taxon>metagenomes</taxon>
        <taxon>ecological metagenomes</taxon>
    </lineage>
</organism>
<feature type="domain" description="Tyrosine specific protein phosphatases" evidence="2">
    <location>
        <begin position="93"/>
        <end position="146"/>
    </location>
</feature>
<sequence length="170" mass="19336">MTAIPFIDSYWVLPDQLLAGQYPGGQDDATTRRRLQSLIQAGITTIIDLTMPGDAYFTYYKALPEEAREYETWVERVNFPILDYDVPTVERMKDILDLIDEKLAAGQRVYVHCIGGRGRTGTVVGCYLVRHGASGEQALAEIERLRKDTANWWKSSPESDAQVEFVMNWK</sequence>
<name>A0A645E712_9ZZZZ</name>
<dbReference type="InterPro" id="IPR050561">
    <property type="entry name" value="PTP"/>
</dbReference>
<dbReference type="PROSITE" id="PS50056">
    <property type="entry name" value="TYR_PHOSPHATASE_2"/>
    <property type="match status" value="1"/>
</dbReference>
<accession>A0A645E712</accession>
<dbReference type="SUPFAM" id="SSF52799">
    <property type="entry name" value="(Phosphotyrosine protein) phosphatases II"/>
    <property type="match status" value="1"/>
</dbReference>
<dbReference type="FunFam" id="3.90.190.10:FF:000157">
    <property type="entry name" value="Protein-tyrosine phosphatase"/>
    <property type="match status" value="1"/>
</dbReference>
<comment type="caution">
    <text evidence="3">The sequence shown here is derived from an EMBL/GenBank/DDBJ whole genome shotgun (WGS) entry which is preliminary data.</text>
</comment>
<evidence type="ECO:0000259" key="2">
    <source>
        <dbReference type="PROSITE" id="PS50056"/>
    </source>
</evidence>
<dbReference type="Pfam" id="PF22784">
    <property type="entry name" value="PTP-SAK"/>
    <property type="match status" value="1"/>
</dbReference>
<reference evidence="3" key="1">
    <citation type="submission" date="2019-08" db="EMBL/GenBank/DDBJ databases">
        <authorList>
            <person name="Kucharzyk K."/>
            <person name="Murdoch R.W."/>
            <person name="Higgins S."/>
            <person name="Loffler F."/>
        </authorList>
    </citation>
    <scope>NUCLEOTIDE SEQUENCE</scope>
</reference>
<protein>
    <recommendedName>
        <fullName evidence="2">Tyrosine specific protein phosphatases domain-containing protein</fullName>
    </recommendedName>
</protein>
<dbReference type="PROSITE" id="PS00383">
    <property type="entry name" value="TYR_PHOSPHATASE_1"/>
    <property type="match status" value="1"/>
</dbReference>
<evidence type="ECO:0000313" key="3">
    <source>
        <dbReference type="EMBL" id="MPM97587.1"/>
    </source>
</evidence>
<dbReference type="InterPro" id="IPR057023">
    <property type="entry name" value="PTP-SAK"/>
</dbReference>
<keyword evidence="1" id="KW-0378">Hydrolase</keyword>
<proteinExistence type="predicted"/>
<dbReference type="EMBL" id="VSSQ01043847">
    <property type="protein sequence ID" value="MPM97587.1"/>
    <property type="molecule type" value="Genomic_DNA"/>
</dbReference>
<dbReference type="GO" id="GO:0016791">
    <property type="term" value="F:phosphatase activity"/>
    <property type="evidence" value="ECO:0007669"/>
    <property type="project" value="UniProtKB-ARBA"/>
</dbReference>
<dbReference type="Gene3D" id="3.90.190.10">
    <property type="entry name" value="Protein tyrosine phosphatase superfamily"/>
    <property type="match status" value="1"/>
</dbReference>
<dbReference type="AlphaFoldDB" id="A0A645E712"/>
<dbReference type="InterPro" id="IPR016130">
    <property type="entry name" value="Tyr_Pase_AS"/>
</dbReference>
<evidence type="ECO:0000256" key="1">
    <source>
        <dbReference type="ARBA" id="ARBA00022801"/>
    </source>
</evidence>
<dbReference type="PANTHER" id="PTHR23339">
    <property type="entry name" value="TYROSINE SPECIFIC PROTEIN PHOSPHATASE AND DUAL SPECIFICITY PROTEIN PHOSPHATASE"/>
    <property type="match status" value="1"/>
</dbReference>